<proteinExistence type="predicted"/>
<feature type="transmembrane region" description="Helical" evidence="2">
    <location>
        <begin position="28"/>
        <end position="46"/>
    </location>
</feature>
<evidence type="ECO:0000313" key="4">
    <source>
        <dbReference type="Proteomes" id="UP001422074"/>
    </source>
</evidence>
<gene>
    <name evidence="3" type="ORF">ABCQ75_09000</name>
</gene>
<organism evidence="3 4">
    <name type="scientific">Sinomonas halotolerans</name>
    <dbReference type="NCBI Taxonomy" id="1644133"/>
    <lineage>
        <taxon>Bacteria</taxon>
        <taxon>Bacillati</taxon>
        <taxon>Actinomycetota</taxon>
        <taxon>Actinomycetes</taxon>
        <taxon>Micrococcales</taxon>
        <taxon>Micrococcaceae</taxon>
        <taxon>Sinomonas</taxon>
    </lineage>
</organism>
<keyword evidence="4" id="KW-1185">Reference proteome</keyword>
<sequence length="80" mass="8694">MLASLISTALAVGGEAAAHEEKAPLIAEPWVVGVVMFALLVAMMFVTMSFTSLGRRHEAVEEHADPHRQHPNKHDRGQGH</sequence>
<comment type="caution">
    <text evidence="3">The sequence shown here is derived from an EMBL/GenBank/DDBJ whole genome shotgun (WGS) entry which is preliminary data.</text>
</comment>
<name>A0ABU9WZP9_9MICC</name>
<keyword evidence="2" id="KW-1133">Transmembrane helix</keyword>
<keyword evidence="2" id="KW-0472">Membrane</keyword>
<evidence type="ECO:0000256" key="1">
    <source>
        <dbReference type="SAM" id="MobiDB-lite"/>
    </source>
</evidence>
<keyword evidence="2" id="KW-0812">Transmembrane</keyword>
<dbReference type="RefSeq" id="WP_345884857.1">
    <property type="nucleotide sequence ID" value="NZ_JBDFRB010000006.1"/>
</dbReference>
<dbReference type="EMBL" id="JBDFRB010000006">
    <property type="protein sequence ID" value="MEN2744678.1"/>
    <property type="molecule type" value="Genomic_DNA"/>
</dbReference>
<evidence type="ECO:0000256" key="2">
    <source>
        <dbReference type="SAM" id="Phobius"/>
    </source>
</evidence>
<accession>A0ABU9WZP9</accession>
<protein>
    <submittedName>
        <fullName evidence="3">Uncharacterized protein</fullName>
    </submittedName>
</protein>
<feature type="region of interest" description="Disordered" evidence="1">
    <location>
        <begin position="56"/>
        <end position="80"/>
    </location>
</feature>
<dbReference type="Proteomes" id="UP001422074">
    <property type="component" value="Unassembled WGS sequence"/>
</dbReference>
<evidence type="ECO:0000313" key="3">
    <source>
        <dbReference type="EMBL" id="MEN2744678.1"/>
    </source>
</evidence>
<reference evidence="3 4" key="1">
    <citation type="submission" date="2024-05" db="EMBL/GenBank/DDBJ databases">
        <title>Sinomonas sp. nov., isolated from a waste landfill.</title>
        <authorList>
            <person name="Zhao Y."/>
        </authorList>
    </citation>
    <scope>NUCLEOTIDE SEQUENCE [LARGE SCALE GENOMIC DNA]</scope>
    <source>
        <strain evidence="3 4">CCTCC AB2014300</strain>
    </source>
</reference>